<evidence type="ECO:0000313" key="2">
    <source>
        <dbReference type="EMBL" id="PIR43259.1"/>
    </source>
</evidence>
<evidence type="ECO:0000313" key="3">
    <source>
        <dbReference type="Proteomes" id="UP000230214"/>
    </source>
</evidence>
<dbReference type="AlphaFoldDB" id="A0A2H0R9Q3"/>
<feature type="compositionally biased region" description="Polar residues" evidence="1">
    <location>
        <begin position="43"/>
        <end position="62"/>
    </location>
</feature>
<reference evidence="2 3" key="1">
    <citation type="submission" date="2017-09" db="EMBL/GenBank/DDBJ databases">
        <title>Depth-based differentiation of microbial function through sediment-hosted aquifers and enrichment of novel symbionts in the deep terrestrial subsurface.</title>
        <authorList>
            <person name="Probst A.J."/>
            <person name="Ladd B."/>
            <person name="Jarett J.K."/>
            <person name="Geller-Mcgrath D.E."/>
            <person name="Sieber C.M."/>
            <person name="Emerson J.B."/>
            <person name="Anantharaman K."/>
            <person name="Thomas B.C."/>
            <person name="Malmstrom R."/>
            <person name="Stieglmeier M."/>
            <person name="Klingl A."/>
            <person name="Woyke T."/>
            <person name="Ryan C.M."/>
            <person name="Banfield J.F."/>
        </authorList>
    </citation>
    <scope>NUCLEOTIDE SEQUENCE [LARGE SCALE GENOMIC DNA]</scope>
    <source>
        <strain evidence="2">CG10_big_fil_rev_8_21_14_0_10_32_10</strain>
    </source>
</reference>
<evidence type="ECO:0000256" key="1">
    <source>
        <dbReference type="SAM" id="MobiDB-lite"/>
    </source>
</evidence>
<accession>A0A2H0R9Q3</accession>
<name>A0A2H0R9Q3_UNCKA</name>
<organism evidence="2 3">
    <name type="scientific">candidate division WWE3 bacterium CG10_big_fil_rev_8_21_14_0_10_32_10</name>
    <dbReference type="NCBI Taxonomy" id="1975090"/>
    <lineage>
        <taxon>Bacteria</taxon>
        <taxon>Katanobacteria</taxon>
    </lineage>
</organism>
<gene>
    <name evidence="2" type="ORF">COV24_03645</name>
</gene>
<proteinExistence type="predicted"/>
<dbReference type="Proteomes" id="UP000230214">
    <property type="component" value="Unassembled WGS sequence"/>
</dbReference>
<sequence length="99" mass="10783">MQIPTKNETGPHIEYENITSTVGEINPLQGEVVVEKSSEIPNQAQAPVITPNITTTSENTGSKEIPPERVSFDTVFGGIENTNTTRFTLEVLKSLQQAV</sequence>
<comment type="caution">
    <text evidence="2">The sequence shown here is derived from an EMBL/GenBank/DDBJ whole genome shotgun (WGS) entry which is preliminary data.</text>
</comment>
<dbReference type="EMBL" id="PCXU01000030">
    <property type="protein sequence ID" value="PIR43259.1"/>
    <property type="molecule type" value="Genomic_DNA"/>
</dbReference>
<protein>
    <submittedName>
        <fullName evidence="2">Uncharacterized protein</fullName>
    </submittedName>
</protein>
<feature type="region of interest" description="Disordered" evidence="1">
    <location>
        <begin position="43"/>
        <end position="68"/>
    </location>
</feature>